<keyword evidence="1" id="KW-0472">Membrane</keyword>
<reference evidence="3 4" key="1">
    <citation type="submission" date="2017-08" db="EMBL/GenBank/DDBJ databases">
        <title>Infants hospitalized years apart are colonized by the same room-sourced microbial strains.</title>
        <authorList>
            <person name="Brooks B."/>
            <person name="Olm M.R."/>
            <person name="Firek B.A."/>
            <person name="Baker R."/>
            <person name="Thomas B.C."/>
            <person name="Morowitz M.J."/>
            <person name="Banfield J.F."/>
        </authorList>
    </citation>
    <scope>NUCLEOTIDE SEQUENCE [LARGE SCALE GENOMIC DNA]</scope>
    <source>
        <strain evidence="3">S2_005_003_R2_43</strain>
    </source>
</reference>
<keyword evidence="1" id="KW-0812">Transmembrane</keyword>
<dbReference type="InterPro" id="IPR009936">
    <property type="entry name" value="DUF1468"/>
</dbReference>
<protein>
    <submittedName>
        <fullName evidence="3">Tripartite tricarboxylate transporter TctB family protein</fullName>
    </submittedName>
</protein>
<feature type="domain" description="DUF1468" evidence="2">
    <location>
        <begin position="13"/>
        <end position="159"/>
    </location>
</feature>
<dbReference type="Proteomes" id="UP000249577">
    <property type="component" value="Unassembled WGS sequence"/>
</dbReference>
<feature type="transmembrane region" description="Helical" evidence="1">
    <location>
        <begin position="93"/>
        <end position="126"/>
    </location>
</feature>
<proteinExistence type="predicted"/>
<gene>
    <name evidence="3" type="ORF">DI565_09945</name>
</gene>
<evidence type="ECO:0000313" key="4">
    <source>
        <dbReference type="Proteomes" id="UP000249577"/>
    </source>
</evidence>
<feature type="transmembrane region" description="Helical" evidence="1">
    <location>
        <begin position="133"/>
        <end position="158"/>
    </location>
</feature>
<evidence type="ECO:0000313" key="3">
    <source>
        <dbReference type="EMBL" id="PZQ16105.1"/>
    </source>
</evidence>
<evidence type="ECO:0000259" key="2">
    <source>
        <dbReference type="Pfam" id="PF07331"/>
    </source>
</evidence>
<keyword evidence="1" id="KW-1133">Transmembrane helix</keyword>
<dbReference type="EMBL" id="QFPN01000004">
    <property type="protein sequence ID" value="PZQ16105.1"/>
    <property type="molecule type" value="Genomic_DNA"/>
</dbReference>
<dbReference type="AlphaFoldDB" id="A0A2W5KMF1"/>
<name>A0A2W5KMF1_ANCNO</name>
<organism evidence="3 4">
    <name type="scientific">Ancylobacter novellus</name>
    <name type="common">Thiobacillus novellus</name>
    <dbReference type="NCBI Taxonomy" id="921"/>
    <lineage>
        <taxon>Bacteria</taxon>
        <taxon>Pseudomonadati</taxon>
        <taxon>Pseudomonadota</taxon>
        <taxon>Alphaproteobacteria</taxon>
        <taxon>Hyphomicrobiales</taxon>
        <taxon>Xanthobacteraceae</taxon>
        <taxon>Ancylobacter</taxon>
    </lineage>
</organism>
<sequence length="175" mass="18705">MGERLMQALPYILLFAATAWLWSVADAIEYDPRPGNLGPGFWPKTALAMIGALSALQIGRALLTGANTDAKGVADRLEDDAAEDEAPRKLHLLLLGIALTFAYALSLDTIGFPIATTAFMVAFMYLGGSRRHVAIWASSLIGVVTTTVLLLKVVYISLPRGVPPFDGVTDLITGF</sequence>
<accession>A0A2W5KMF1</accession>
<evidence type="ECO:0000256" key="1">
    <source>
        <dbReference type="SAM" id="Phobius"/>
    </source>
</evidence>
<comment type="caution">
    <text evidence="3">The sequence shown here is derived from an EMBL/GenBank/DDBJ whole genome shotgun (WGS) entry which is preliminary data.</text>
</comment>
<dbReference type="Pfam" id="PF07331">
    <property type="entry name" value="TctB"/>
    <property type="match status" value="1"/>
</dbReference>